<feature type="coiled-coil region" evidence="1">
    <location>
        <begin position="306"/>
        <end position="337"/>
    </location>
</feature>
<protein>
    <submittedName>
        <fullName evidence="2">Uncharacterized protein</fullName>
    </submittedName>
</protein>
<comment type="caution">
    <text evidence="2">The sequence shown here is derived from an EMBL/GenBank/DDBJ whole genome shotgun (WGS) entry which is preliminary data.</text>
</comment>
<accession>A0A7Y4DF22</accession>
<reference evidence="2 3" key="1">
    <citation type="submission" date="2020-05" db="EMBL/GenBank/DDBJ databases">
        <title>Draft genome sequence of Clostridium cochlearium strain AGROS13 isolated from a sheep dairy farm in New Zealand.</title>
        <authorList>
            <person name="Gupta T.B."/>
            <person name="Jauregui R."/>
            <person name="Risson A.N."/>
            <person name="Brightwell G."/>
            <person name="Maclean P."/>
        </authorList>
    </citation>
    <scope>NUCLEOTIDE SEQUENCE [LARGE SCALE GENOMIC DNA]</scope>
    <source>
        <strain evidence="2 3">AGROS13</strain>
    </source>
</reference>
<evidence type="ECO:0000256" key="1">
    <source>
        <dbReference type="SAM" id="Coils"/>
    </source>
</evidence>
<gene>
    <name evidence="2" type="ORF">HMJ28_12930</name>
</gene>
<dbReference type="Proteomes" id="UP000528432">
    <property type="component" value="Unassembled WGS sequence"/>
</dbReference>
<name>A0A7Y4DF22_CLOCO</name>
<keyword evidence="1" id="KW-0175">Coiled coil</keyword>
<evidence type="ECO:0000313" key="2">
    <source>
        <dbReference type="EMBL" id="NOH17267.1"/>
    </source>
</evidence>
<sequence length="395" mass="47196">MQSNKIYKKLEIELKRNNCKIFTPWQIQDFIAKLASNYYKLDLINSISNSLNSGIKQENIFIVDESFNYNNCYKFLEKTNKLDLNNEDGFKNFYHFGNPISMIPSKNIMSLNLKFKLFREINKYLGSKHLEKIDKNLFHEVVFDEEDKNGYKIYNLAIDKIKDLDKSKKERIDKDLIEIKDKYEDILKDYKKDEFYIEFLKKLIMSNDLKEEDLKGKEDIQEKYFTNFIKYFNRLERPTVGIYFPETNTVELLGSSFIYKKSRDERFLDIKEISHNSPPYCHLFVGLAFVTPSIIIVKNIIETNKKNILNNKNKDKIQELEEKNKIYYESIKELEKLVEKENLNSHEDIENSYAKDNIKVMHEHVTRKTTENIKDYGFENSNLKSNIIDFNNYKK</sequence>
<proteinExistence type="predicted"/>
<dbReference type="RefSeq" id="WP_171304077.1">
    <property type="nucleotide sequence ID" value="NZ_JABFIF010000044.1"/>
</dbReference>
<evidence type="ECO:0000313" key="3">
    <source>
        <dbReference type="Proteomes" id="UP000528432"/>
    </source>
</evidence>
<organism evidence="2 3">
    <name type="scientific">Clostridium cochlearium</name>
    <dbReference type="NCBI Taxonomy" id="1494"/>
    <lineage>
        <taxon>Bacteria</taxon>
        <taxon>Bacillati</taxon>
        <taxon>Bacillota</taxon>
        <taxon>Clostridia</taxon>
        <taxon>Eubacteriales</taxon>
        <taxon>Clostridiaceae</taxon>
        <taxon>Clostridium</taxon>
    </lineage>
</organism>
<dbReference type="AlphaFoldDB" id="A0A7Y4DF22"/>
<dbReference type="EMBL" id="JABFIF010000044">
    <property type="protein sequence ID" value="NOH17267.1"/>
    <property type="molecule type" value="Genomic_DNA"/>
</dbReference>